<name>A0A179FEZ6_METCM</name>
<evidence type="ECO:0000256" key="1">
    <source>
        <dbReference type="SAM" id="MobiDB-lite"/>
    </source>
</evidence>
<feature type="region of interest" description="Disordered" evidence="1">
    <location>
        <begin position="172"/>
        <end position="208"/>
    </location>
</feature>
<evidence type="ECO:0000313" key="3">
    <source>
        <dbReference type="Proteomes" id="UP000078397"/>
    </source>
</evidence>
<proteinExistence type="predicted"/>
<keyword evidence="3" id="KW-1185">Reference proteome</keyword>
<accession>A0A179FEZ6</accession>
<sequence>MEHTVCKPLHSTCTEMQTQEQMQAKWEGAAWNSKWLVRLGRENTAGSHDSGQYLDALTLSCTNAAWEVPTSQGRYMVLSWQYGQVQGVSTIELDAFVQTGTDKTRRLSCLSMLNTHHRPLKLHTDINTRYGVQLRRNLKHRNSYCTLHASARGTEGPEGPEGPALRIMRVSRPSEEEHAPGESQIEQFGAGVGGQDMQGSEYSGTEDGRGVEVRSCAWLFRGVLTTAGGQNSGHEPNS</sequence>
<protein>
    <submittedName>
        <fullName evidence="2">Uncharacterized protein</fullName>
    </submittedName>
</protein>
<dbReference type="KEGG" id="pchm:VFPPC_09717"/>
<gene>
    <name evidence="2" type="ORF">VFPPC_09717</name>
</gene>
<dbReference type="GeneID" id="28852198"/>
<comment type="caution">
    <text evidence="2">The sequence shown here is derived from an EMBL/GenBank/DDBJ whole genome shotgun (WGS) entry which is preliminary data.</text>
</comment>
<dbReference type="EMBL" id="LSBJ02000006">
    <property type="protein sequence ID" value="OAQ63629.2"/>
    <property type="molecule type" value="Genomic_DNA"/>
</dbReference>
<reference evidence="2 3" key="1">
    <citation type="journal article" date="2016" name="PLoS Pathog.">
        <title>Biosynthesis of antibiotic leucinostatins in bio-control fungus Purpureocillium lilacinum and their inhibition on phytophthora revealed by genome mining.</title>
        <authorList>
            <person name="Wang G."/>
            <person name="Liu Z."/>
            <person name="Lin R."/>
            <person name="Li E."/>
            <person name="Mao Z."/>
            <person name="Ling J."/>
            <person name="Yang Y."/>
            <person name="Yin W.B."/>
            <person name="Xie B."/>
        </authorList>
    </citation>
    <scope>NUCLEOTIDE SEQUENCE [LARGE SCALE GENOMIC DNA]</scope>
    <source>
        <strain evidence="2">170</strain>
    </source>
</reference>
<dbReference type="AlphaFoldDB" id="A0A179FEZ6"/>
<dbReference type="RefSeq" id="XP_022284240.1">
    <property type="nucleotide sequence ID" value="XM_022428670.1"/>
</dbReference>
<organism evidence="2 3">
    <name type="scientific">Pochonia chlamydosporia 170</name>
    <dbReference type="NCBI Taxonomy" id="1380566"/>
    <lineage>
        <taxon>Eukaryota</taxon>
        <taxon>Fungi</taxon>
        <taxon>Dikarya</taxon>
        <taxon>Ascomycota</taxon>
        <taxon>Pezizomycotina</taxon>
        <taxon>Sordariomycetes</taxon>
        <taxon>Hypocreomycetidae</taxon>
        <taxon>Hypocreales</taxon>
        <taxon>Clavicipitaceae</taxon>
        <taxon>Pochonia</taxon>
    </lineage>
</organism>
<evidence type="ECO:0000313" key="2">
    <source>
        <dbReference type="EMBL" id="OAQ63629.2"/>
    </source>
</evidence>
<dbReference type="Proteomes" id="UP000078397">
    <property type="component" value="Unassembled WGS sequence"/>
</dbReference>